<dbReference type="InterPro" id="IPR017871">
    <property type="entry name" value="ABC_transporter-like_CS"/>
</dbReference>
<keyword evidence="2 4" id="KW-0067">ATP-binding</keyword>
<dbReference type="SUPFAM" id="SSF52540">
    <property type="entry name" value="P-loop containing nucleoside triphosphate hydrolases"/>
    <property type="match status" value="1"/>
</dbReference>
<dbReference type="InterPro" id="IPR003439">
    <property type="entry name" value="ABC_transporter-like_ATP-bd"/>
</dbReference>
<evidence type="ECO:0000259" key="3">
    <source>
        <dbReference type="PROSITE" id="PS50893"/>
    </source>
</evidence>
<dbReference type="InterPro" id="IPR015854">
    <property type="entry name" value="ABC_transpr_LolD-like"/>
</dbReference>
<protein>
    <submittedName>
        <fullName evidence="4">Lipoprotein-releasing system ATP-binding protein LolD</fullName>
        <ecNumber evidence="4">3.6.3.-</ecNumber>
    </submittedName>
</protein>
<feature type="domain" description="ABC transporter" evidence="3">
    <location>
        <begin position="2"/>
        <end position="257"/>
    </location>
</feature>
<dbReference type="GO" id="GO:0016887">
    <property type="term" value="F:ATP hydrolysis activity"/>
    <property type="evidence" value="ECO:0007669"/>
    <property type="project" value="InterPro"/>
</dbReference>
<dbReference type="Pfam" id="PF00005">
    <property type="entry name" value="ABC_tran"/>
    <property type="match status" value="1"/>
</dbReference>
<dbReference type="AlphaFoldDB" id="A0A518H637"/>
<dbReference type="Proteomes" id="UP000317835">
    <property type="component" value="Chromosome"/>
</dbReference>
<dbReference type="EMBL" id="CP036426">
    <property type="protein sequence ID" value="QDV36304.1"/>
    <property type="molecule type" value="Genomic_DNA"/>
</dbReference>
<dbReference type="PROSITE" id="PS00211">
    <property type="entry name" value="ABC_TRANSPORTER_1"/>
    <property type="match status" value="1"/>
</dbReference>
<dbReference type="InterPro" id="IPR027417">
    <property type="entry name" value="P-loop_NTPase"/>
</dbReference>
<proteinExistence type="predicted"/>
<keyword evidence="1" id="KW-0547">Nucleotide-binding</keyword>
<evidence type="ECO:0000256" key="2">
    <source>
        <dbReference type="ARBA" id="ARBA00022840"/>
    </source>
</evidence>
<name>A0A518H637_9BACT</name>
<dbReference type="GO" id="GO:0022857">
    <property type="term" value="F:transmembrane transporter activity"/>
    <property type="evidence" value="ECO:0007669"/>
    <property type="project" value="TreeGrafter"/>
</dbReference>
<accession>A0A518H637</accession>
<organism evidence="4 5">
    <name type="scientific">Tautonia plasticadhaerens</name>
    <dbReference type="NCBI Taxonomy" id="2527974"/>
    <lineage>
        <taxon>Bacteria</taxon>
        <taxon>Pseudomonadati</taxon>
        <taxon>Planctomycetota</taxon>
        <taxon>Planctomycetia</taxon>
        <taxon>Isosphaerales</taxon>
        <taxon>Isosphaeraceae</taxon>
        <taxon>Tautonia</taxon>
    </lineage>
</organism>
<dbReference type="RefSeq" id="WP_197446228.1">
    <property type="nucleotide sequence ID" value="NZ_CP036426.1"/>
</dbReference>
<dbReference type="InterPro" id="IPR003593">
    <property type="entry name" value="AAA+_ATPase"/>
</dbReference>
<dbReference type="SMART" id="SM00382">
    <property type="entry name" value="AAA"/>
    <property type="match status" value="1"/>
</dbReference>
<evidence type="ECO:0000256" key="1">
    <source>
        <dbReference type="ARBA" id="ARBA00022741"/>
    </source>
</evidence>
<keyword evidence="4" id="KW-0449">Lipoprotein</keyword>
<reference evidence="4 5" key="1">
    <citation type="submission" date="2019-02" db="EMBL/GenBank/DDBJ databases">
        <title>Deep-cultivation of Planctomycetes and their phenomic and genomic characterization uncovers novel biology.</title>
        <authorList>
            <person name="Wiegand S."/>
            <person name="Jogler M."/>
            <person name="Boedeker C."/>
            <person name="Pinto D."/>
            <person name="Vollmers J."/>
            <person name="Rivas-Marin E."/>
            <person name="Kohn T."/>
            <person name="Peeters S.H."/>
            <person name="Heuer A."/>
            <person name="Rast P."/>
            <person name="Oberbeckmann S."/>
            <person name="Bunk B."/>
            <person name="Jeske O."/>
            <person name="Meyerdierks A."/>
            <person name="Storesund J.E."/>
            <person name="Kallscheuer N."/>
            <person name="Luecker S."/>
            <person name="Lage O.M."/>
            <person name="Pohl T."/>
            <person name="Merkel B.J."/>
            <person name="Hornburger P."/>
            <person name="Mueller R.-W."/>
            <person name="Bruemmer F."/>
            <person name="Labrenz M."/>
            <person name="Spormann A.M."/>
            <person name="Op den Camp H."/>
            <person name="Overmann J."/>
            <person name="Amann R."/>
            <person name="Jetten M.S.M."/>
            <person name="Mascher T."/>
            <person name="Medema M.H."/>
            <person name="Devos D.P."/>
            <person name="Kaster A.-K."/>
            <person name="Ovreas L."/>
            <person name="Rohde M."/>
            <person name="Galperin M.Y."/>
            <person name="Jogler C."/>
        </authorList>
    </citation>
    <scope>NUCLEOTIDE SEQUENCE [LARGE SCALE GENOMIC DNA]</scope>
    <source>
        <strain evidence="4 5">ElP</strain>
    </source>
</reference>
<sequence>MFHLSELVFRYPGPRPARPTIDLSGVRLDLPISGTLVLLGESGSGKTTLLSLLGLLWDRPAESGELTYGGVAPARGDTRTRAILRRSEFGFVLQSAFLLPHFTVSQNVAVPLELAGIDAASIRERVGHLLGAAGLSDLARRRARTLSGGQRQRVAVLRALAHDPRVVFADEPVSNLDRQNAEVVLDLLARWRLGSLFERQERRDRLLVLVSHSLRQARKIADGEGMALLLHEGRLVGGRPYPLAQIDDATIYRATESGLEPGTGPQVSAAEVSP</sequence>
<keyword evidence="5" id="KW-1185">Reference proteome</keyword>
<dbReference type="GO" id="GO:0005524">
    <property type="term" value="F:ATP binding"/>
    <property type="evidence" value="ECO:0007669"/>
    <property type="project" value="UniProtKB-KW"/>
</dbReference>
<dbReference type="PANTHER" id="PTHR24220">
    <property type="entry name" value="IMPORT ATP-BINDING PROTEIN"/>
    <property type="match status" value="1"/>
</dbReference>
<evidence type="ECO:0000313" key="4">
    <source>
        <dbReference type="EMBL" id="QDV36304.1"/>
    </source>
</evidence>
<gene>
    <name evidence="4" type="primary">lolD_3</name>
    <name evidence="4" type="ORF">ElP_42240</name>
</gene>
<evidence type="ECO:0000313" key="5">
    <source>
        <dbReference type="Proteomes" id="UP000317835"/>
    </source>
</evidence>
<keyword evidence="4" id="KW-0378">Hydrolase</keyword>
<dbReference type="EC" id="3.6.3.-" evidence="4"/>
<dbReference type="GO" id="GO:0005886">
    <property type="term" value="C:plasma membrane"/>
    <property type="evidence" value="ECO:0007669"/>
    <property type="project" value="TreeGrafter"/>
</dbReference>
<dbReference type="KEGG" id="tpla:ElP_42240"/>
<dbReference type="PROSITE" id="PS50893">
    <property type="entry name" value="ABC_TRANSPORTER_2"/>
    <property type="match status" value="1"/>
</dbReference>
<dbReference type="Gene3D" id="3.40.50.300">
    <property type="entry name" value="P-loop containing nucleotide triphosphate hydrolases"/>
    <property type="match status" value="1"/>
</dbReference>